<evidence type="ECO:0000313" key="5">
    <source>
        <dbReference type="Proteomes" id="UP000597507"/>
    </source>
</evidence>
<dbReference type="EMBL" id="BMKS01000008">
    <property type="protein sequence ID" value="GGG38765.1"/>
    <property type="molecule type" value="Genomic_DNA"/>
</dbReference>
<dbReference type="GO" id="GO:0016832">
    <property type="term" value="F:aldehyde-lyase activity"/>
    <property type="evidence" value="ECO:0007669"/>
    <property type="project" value="TreeGrafter"/>
</dbReference>
<proteinExistence type="predicted"/>
<evidence type="ECO:0000259" key="3">
    <source>
        <dbReference type="SMART" id="SM01007"/>
    </source>
</evidence>
<keyword evidence="1" id="KW-0479">Metal-binding</keyword>
<protein>
    <submittedName>
        <fullName evidence="4">Fuculose phosphate aldolase</fullName>
    </submittedName>
</protein>
<reference evidence="4 5" key="1">
    <citation type="journal article" date="2014" name="Int. J. Syst. Evol. Microbiol.">
        <title>Complete genome sequence of Corynebacterium casei LMG S-19264T (=DSM 44701T), isolated from a smear-ripened cheese.</title>
        <authorList>
            <consortium name="US DOE Joint Genome Institute (JGI-PGF)"/>
            <person name="Walter F."/>
            <person name="Albersmeier A."/>
            <person name="Kalinowski J."/>
            <person name="Ruckert C."/>
        </authorList>
    </citation>
    <scope>NUCLEOTIDE SEQUENCE [LARGE SCALE GENOMIC DNA]</scope>
    <source>
        <strain evidence="4 5">CGMCC 1.16330</strain>
    </source>
</reference>
<dbReference type="SUPFAM" id="SSF53639">
    <property type="entry name" value="AraD/HMP-PK domain-like"/>
    <property type="match status" value="1"/>
</dbReference>
<keyword evidence="2" id="KW-0456">Lyase</keyword>
<dbReference type="PANTHER" id="PTHR22789">
    <property type="entry name" value="FUCULOSE PHOSPHATE ALDOLASE"/>
    <property type="match status" value="1"/>
</dbReference>
<dbReference type="PANTHER" id="PTHR22789:SF0">
    <property type="entry name" value="3-OXO-TETRONATE 4-PHOSPHATE DECARBOXYLASE-RELATED"/>
    <property type="match status" value="1"/>
</dbReference>
<dbReference type="AlphaFoldDB" id="A0A8J3ECV4"/>
<gene>
    <name evidence="4" type="ORF">GCM10010964_27980</name>
</gene>
<name>A0A8J3ECV4_9PROT</name>
<dbReference type="GO" id="GO:0046872">
    <property type="term" value="F:metal ion binding"/>
    <property type="evidence" value="ECO:0007669"/>
    <property type="project" value="UniProtKB-KW"/>
</dbReference>
<evidence type="ECO:0000313" key="4">
    <source>
        <dbReference type="EMBL" id="GGG38765.1"/>
    </source>
</evidence>
<sequence length="217" mass="22568">MTRPGAAEAKRAELVRLAQALDAAGMMPSKSGNLSCRAGDGMLITPSGLPYAAMTPGDLVWLGPDGQVRSGGRPSSEWRLHQAIYRARPEVAAVVHTHSPKATALSCARRGIPAFHYMVALAGGDDIRCSDYATFGTAELAEATLRALEGRRAALLANHGVVAVGSSLAAAYALALEVENLAGQYLALLASGLAPVLLGEAEMAEVRAQFGAYKRLG</sequence>
<dbReference type="InterPro" id="IPR001303">
    <property type="entry name" value="Aldolase_II/adducin_N"/>
</dbReference>
<organism evidence="4 5">
    <name type="scientific">Caldovatus sediminis</name>
    <dbReference type="NCBI Taxonomy" id="2041189"/>
    <lineage>
        <taxon>Bacteria</taxon>
        <taxon>Pseudomonadati</taxon>
        <taxon>Pseudomonadota</taxon>
        <taxon>Alphaproteobacteria</taxon>
        <taxon>Acetobacterales</taxon>
        <taxon>Roseomonadaceae</taxon>
        <taxon>Caldovatus</taxon>
    </lineage>
</organism>
<dbReference type="RefSeq" id="WP_188901251.1">
    <property type="nucleotide sequence ID" value="NZ_BMKS01000008.1"/>
</dbReference>
<dbReference type="Proteomes" id="UP000597507">
    <property type="component" value="Unassembled WGS sequence"/>
</dbReference>
<dbReference type="GO" id="GO:0019323">
    <property type="term" value="P:pentose catabolic process"/>
    <property type="evidence" value="ECO:0007669"/>
    <property type="project" value="TreeGrafter"/>
</dbReference>
<evidence type="ECO:0000256" key="2">
    <source>
        <dbReference type="ARBA" id="ARBA00023239"/>
    </source>
</evidence>
<accession>A0A8J3ECV4</accession>
<comment type="caution">
    <text evidence="4">The sequence shown here is derived from an EMBL/GenBank/DDBJ whole genome shotgun (WGS) entry which is preliminary data.</text>
</comment>
<evidence type="ECO:0000256" key="1">
    <source>
        <dbReference type="ARBA" id="ARBA00022723"/>
    </source>
</evidence>
<dbReference type="Gene3D" id="3.40.225.10">
    <property type="entry name" value="Class II aldolase/adducin N-terminal domain"/>
    <property type="match status" value="1"/>
</dbReference>
<dbReference type="Pfam" id="PF00596">
    <property type="entry name" value="Aldolase_II"/>
    <property type="match status" value="1"/>
</dbReference>
<dbReference type="GO" id="GO:0005829">
    <property type="term" value="C:cytosol"/>
    <property type="evidence" value="ECO:0007669"/>
    <property type="project" value="TreeGrafter"/>
</dbReference>
<feature type="domain" description="Class II aldolase/adducin N-terminal" evidence="3">
    <location>
        <begin position="12"/>
        <end position="186"/>
    </location>
</feature>
<dbReference type="InterPro" id="IPR050197">
    <property type="entry name" value="Aldolase_class_II_sugar_metab"/>
</dbReference>
<dbReference type="SMART" id="SM01007">
    <property type="entry name" value="Aldolase_II"/>
    <property type="match status" value="1"/>
</dbReference>
<dbReference type="InterPro" id="IPR036409">
    <property type="entry name" value="Aldolase_II/adducin_N_sf"/>
</dbReference>
<keyword evidence="5" id="KW-1185">Reference proteome</keyword>